<dbReference type="InterPro" id="IPR029044">
    <property type="entry name" value="Nucleotide-diphossugar_trans"/>
</dbReference>
<feature type="transmembrane region" description="Helical" evidence="6">
    <location>
        <begin position="373"/>
        <end position="391"/>
    </location>
</feature>
<dbReference type="Pfam" id="PF00535">
    <property type="entry name" value="Glycos_transf_2"/>
    <property type="match status" value="1"/>
</dbReference>
<accession>E4NM68</accession>
<dbReference type="GO" id="GO:0005886">
    <property type="term" value="C:plasma membrane"/>
    <property type="evidence" value="ECO:0007669"/>
    <property type="project" value="UniProtKB-SubCell"/>
</dbReference>
<dbReference type="SUPFAM" id="SSF53448">
    <property type="entry name" value="Nucleotide-diphospho-sugar transferases"/>
    <property type="match status" value="1"/>
</dbReference>
<dbReference type="eggNOG" id="arCOG00897">
    <property type="taxonomic scope" value="Archaea"/>
</dbReference>
<dbReference type="EMBL" id="CP001690">
    <property type="protein sequence ID" value="ADQ67273.1"/>
    <property type="molecule type" value="Genomic_DNA"/>
</dbReference>
<feature type="transmembrane region" description="Helical" evidence="6">
    <location>
        <begin position="454"/>
        <end position="476"/>
    </location>
</feature>
<dbReference type="InterPro" id="IPR050256">
    <property type="entry name" value="Glycosyltransferase_2"/>
</dbReference>
<sequence length="586" mass="63200">MFVSLVVPAHNEVGNLERLVDSVTSELSPPRFDHELEILLVDDNSTDETPGLCDQLEREYSSVTVVHRHDNPGFGNAVKEGLSTASGDIIIPFMGDLSDSPSDVPKLVEAIEDGYDVAYGSRFTEGGSVDGYPPVKLLYNRSFNNLIRLLFGIRSKDVTNAFTAYRREVIEEIGVETLDSDSFDITAELPLRAHILGFTSTEVPVTWQSRDAGVSKLDATRKGPVYLKRLSDLFVTGNLVGLRDLLSAITSGGPLRIVGAAVFGIAILVGLFSLTGFEGVFQTLSDAQPAWILAAAGMYGSTFAFRTWRFRVLLRTAGHMASRGGVLRSIFTGWFVNFLIPARAGDVARGLALKSTEDVPFGVTSGLVVVERILDMLMLGLLMGIVTLMFLSNSQGRFLALAAFGLALVLLVGLVVLVQLDERIADRFESRFPRIREGLAGLRHAVGSLLDNPYALALALFLSLPVWLLEASTLFLSARALGVSLDLIVGLTASVAAFLTQAVPVTPGGLGTYEAAIAGVLSLFSISTTLGTSIGLIDHFMRLAFVYILGAISTVHIGFRSRSYFRDRSTQDSSSSNANSQSFTNK</sequence>
<dbReference type="Pfam" id="PF03706">
    <property type="entry name" value="LPG_synthase_TM"/>
    <property type="match status" value="1"/>
</dbReference>
<dbReference type="GeneID" id="9993524"/>
<feature type="domain" description="Glycosyltransferase 2-like" evidence="7">
    <location>
        <begin position="4"/>
        <end position="174"/>
    </location>
</feature>
<comment type="subcellular location">
    <subcellularLocation>
        <location evidence="1">Cell membrane</location>
        <topology evidence="1">Multi-pass membrane protein</topology>
    </subcellularLocation>
</comment>
<dbReference type="InterPro" id="IPR001173">
    <property type="entry name" value="Glyco_trans_2-like"/>
</dbReference>
<dbReference type="KEGG" id="hbo:Hbor_17050"/>
<name>E4NM68_HALBP</name>
<proteinExistence type="predicted"/>
<evidence type="ECO:0000313" key="11">
    <source>
        <dbReference type="Proteomes" id="UP000011585"/>
    </source>
</evidence>
<reference evidence="9 11" key="2">
    <citation type="journal article" date="2014" name="PLoS Genet.">
        <title>Phylogenetically driven sequencing of extremely halophilic archaea reveals strategies for static and dynamic osmo-response.</title>
        <authorList>
            <person name="Becker E.A."/>
            <person name="Seitzer P.M."/>
            <person name="Tritt A."/>
            <person name="Larsen D."/>
            <person name="Krusor M."/>
            <person name="Yao A.I."/>
            <person name="Wu D."/>
            <person name="Madern D."/>
            <person name="Eisen J.A."/>
            <person name="Darling A.E."/>
            <person name="Facciotti M.T."/>
        </authorList>
    </citation>
    <scope>NUCLEOTIDE SEQUENCE [LARGE SCALE GENOMIC DNA]</scope>
    <source>
        <strain evidence="9 11">DSM 11551</strain>
    </source>
</reference>
<feature type="transmembrane region" description="Helical" evidence="6">
    <location>
        <begin position="289"/>
        <end position="305"/>
    </location>
</feature>
<dbReference type="Gene3D" id="3.90.550.10">
    <property type="entry name" value="Spore Coat Polysaccharide Biosynthesis Protein SpsA, Chain A"/>
    <property type="match status" value="1"/>
</dbReference>
<evidence type="ECO:0000256" key="6">
    <source>
        <dbReference type="SAM" id="Phobius"/>
    </source>
</evidence>
<feature type="transmembrane region" description="Helical" evidence="6">
    <location>
        <begin position="543"/>
        <end position="559"/>
    </location>
</feature>
<dbReference type="OrthoDB" id="306555at2157"/>
<dbReference type="InterPro" id="IPR022791">
    <property type="entry name" value="L-PG_synthase/AglD"/>
</dbReference>
<dbReference type="Proteomes" id="UP000011585">
    <property type="component" value="Unassembled WGS sequence"/>
</dbReference>
<dbReference type="HOGENOM" id="CLU_468994_0_0_2"/>
<evidence type="ECO:0000259" key="7">
    <source>
        <dbReference type="Pfam" id="PF00535"/>
    </source>
</evidence>
<dbReference type="STRING" id="469382.Hbor_17050"/>
<evidence type="ECO:0000256" key="1">
    <source>
        <dbReference type="ARBA" id="ARBA00004651"/>
    </source>
</evidence>
<keyword evidence="4 6" id="KW-1133">Transmembrane helix</keyword>
<evidence type="ECO:0000313" key="8">
    <source>
        <dbReference type="EMBL" id="ADQ67273.1"/>
    </source>
</evidence>
<keyword evidence="10" id="KW-1185">Reference proteome</keyword>
<keyword evidence="5 6" id="KW-0472">Membrane</keyword>
<evidence type="ECO:0000256" key="4">
    <source>
        <dbReference type="ARBA" id="ARBA00022989"/>
    </source>
</evidence>
<feature type="transmembrane region" description="Helical" evidence="6">
    <location>
        <begin position="483"/>
        <end position="503"/>
    </location>
</feature>
<evidence type="ECO:0000256" key="5">
    <source>
        <dbReference type="ARBA" id="ARBA00023136"/>
    </source>
</evidence>
<dbReference type="AlphaFoldDB" id="E4NM68"/>
<dbReference type="RefSeq" id="WP_006054817.1">
    <property type="nucleotide sequence ID" value="NC_014729.1"/>
</dbReference>
<dbReference type="Proteomes" id="UP000006663">
    <property type="component" value="Chromosome"/>
</dbReference>
<keyword evidence="3 6" id="KW-0812">Transmembrane</keyword>
<evidence type="ECO:0000313" key="10">
    <source>
        <dbReference type="Proteomes" id="UP000006663"/>
    </source>
</evidence>
<keyword evidence="2" id="KW-1003">Cell membrane</keyword>
<feature type="transmembrane region" description="Helical" evidence="6">
    <location>
        <begin position="515"/>
        <end position="536"/>
    </location>
</feature>
<dbReference type="PANTHER" id="PTHR48090">
    <property type="entry name" value="UNDECAPRENYL-PHOSPHATE 4-DEOXY-4-FORMAMIDO-L-ARABINOSE TRANSFERASE-RELATED"/>
    <property type="match status" value="1"/>
</dbReference>
<protein>
    <recommendedName>
        <fullName evidence="7">Glycosyltransferase 2-like domain-containing protein</fullName>
    </recommendedName>
</protein>
<dbReference type="NCBIfam" id="TIGR00374">
    <property type="entry name" value="flippase-like domain"/>
    <property type="match status" value="1"/>
</dbReference>
<dbReference type="EMBL" id="AOHT01000024">
    <property type="protein sequence ID" value="ELY28489.1"/>
    <property type="molecule type" value="Genomic_DNA"/>
</dbReference>
<organism evidence="8 10">
    <name type="scientific">Halogeometricum borinquense (strain ATCC 700274 / DSM 11551 / JCM 10706 / KCTC 4070 / PR3)</name>
    <dbReference type="NCBI Taxonomy" id="469382"/>
    <lineage>
        <taxon>Archaea</taxon>
        <taxon>Methanobacteriati</taxon>
        <taxon>Methanobacteriota</taxon>
        <taxon>Stenosarchaea group</taxon>
        <taxon>Halobacteria</taxon>
        <taxon>Halobacteriales</taxon>
        <taxon>Haloferacaceae</taxon>
        <taxon>Halogeometricum</taxon>
    </lineage>
</organism>
<dbReference type="CAZy" id="GT2">
    <property type="family name" value="Glycosyltransferase Family 2"/>
</dbReference>
<feature type="transmembrane region" description="Helical" evidence="6">
    <location>
        <begin position="257"/>
        <end position="277"/>
    </location>
</feature>
<evidence type="ECO:0000313" key="9">
    <source>
        <dbReference type="EMBL" id="ELY28489.1"/>
    </source>
</evidence>
<evidence type="ECO:0000256" key="3">
    <source>
        <dbReference type="ARBA" id="ARBA00022692"/>
    </source>
</evidence>
<reference evidence="8 10" key="1">
    <citation type="journal article" date="2009" name="Stand. Genomic Sci.">
        <title>Complete genome sequence of Halogeometricum borinquense type strain (PR3).</title>
        <authorList>
            <person name="Malfatti S."/>
            <person name="Tindall B.J."/>
            <person name="Schneider S."/>
            <person name="Fahnrich R."/>
            <person name="Lapidus A."/>
            <person name="Labuttii K."/>
            <person name="Copeland A."/>
            <person name="Glavina Del Rio T."/>
            <person name="Nolan M."/>
            <person name="Chen F."/>
            <person name="Lucas S."/>
            <person name="Tice H."/>
            <person name="Cheng J.F."/>
            <person name="Bruce D."/>
            <person name="Goodwin L."/>
            <person name="Pitluck S."/>
            <person name="Anderson I."/>
            <person name="Pati A."/>
            <person name="Ivanova N."/>
            <person name="Mavromatis K."/>
            <person name="Chen A."/>
            <person name="Palaniappan K."/>
            <person name="D'haeseleer P."/>
            <person name="Goker M."/>
            <person name="Bristow J."/>
            <person name="Eisen J.A."/>
            <person name="Markowitz V."/>
            <person name="Hugenholtz P."/>
            <person name="Kyrpides N.C."/>
            <person name="Klenk H.P."/>
            <person name="Chain P."/>
        </authorList>
    </citation>
    <scope>NUCLEOTIDE SEQUENCE [LARGE SCALE GENOMIC DNA]</scope>
    <source>
        <strain evidence="10">ATCC 700274 / DSM 11551 / JCM 10706 / KCTC 4070 / PR3</strain>
        <strain evidence="8">PR 3</strain>
    </source>
</reference>
<feature type="transmembrane region" description="Helical" evidence="6">
    <location>
        <begin position="398"/>
        <end position="420"/>
    </location>
</feature>
<feature type="transmembrane region" description="Helical" evidence="6">
    <location>
        <begin position="326"/>
        <end position="344"/>
    </location>
</feature>
<evidence type="ECO:0000256" key="2">
    <source>
        <dbReference type="ARBA" id="ARBA00022475"/>
    </source>
</evidence>
<gene>
    <name evidence="8" type="ordered locus">Hbor_17050</name>
    <name evidence="9" type="ORF">C499_07500</name>
</gene>